<comment type="similarity">
    <text evidence="2">Belongs to the isochorismate synthase family.</text>
</comment>
<evidence type="ECO:0000256" key="3">
    <source>
        <dbReference type="ARBA" id="ARBA00012824"/>
    </source>
</evidence>
<dbReference type="InterPro" id="IPR005801">
    <property type="entry name" value="ADC_synthase"/>
</dbReference>
<dbReference type="InterPro" id="IPR004561">
    <property type="entry name" value="IsoChor_synthase"/>
</dbReference>
<evidence type="ECO:0000259" key="6">
    <source>
        <dbReference type="Pfam" id="PF00425"/>
    </source>
</evidence>
<dbReference type="InterPro" id="IPR015890">
    <property type="entry name" value="Chorismate_C"/>
</dbReference>
<evidence type="ECO:0000313" key="8">
    <source>
        <dbReference type="Proteomes" id="UP000186156"/>
    </source>
</evidence>
<proteinExistence type="inferred from homology"/>
<keyword evidence="8" id="KW-1185">Reference proteome</keyword>
<comment type="catalytic activity">
    <reaction evidence="1">
        <text>chorismate = isochorismate</text>
        <dbReference type="Rhea" id="RHEA:18985"/>
        <dbReference type="ChEBI" id="CHEBI:29748"/>
        <dbReference type="ChEBI" id="CHEBI:29780"/>
        <dbReference type="EC" id="5.4.4.2"/>
    </reaction>
</comment>
<keyword evidence="4" id="KW-0413">Isomerase</keyword>
<feature type="domain" description="Chorismate-utilising enzyme C-terminal" evidence="6">
    <location>
        <begin position="185"/>
        <end position="434"/>
    </location>
</feature>
<dbReference type="AlphaFoldDB" id="A0A1N7KVD0"/>
<dbReference type="NCBIfam" id="TIGR00543">
    <property type="entry name" value="isochor_syn"/>
    <property type="match status" value="1"/>
</dbReference>
<reference evidence="8" key="1">
    <citation type="submission" date="2017-01" db="EMBL/GenBank/DDBJ databases">
        <authorList>
            <person name="Varghese N."/>
            <person name="Submissions S."/>
        </authorList>
    </citation>
    <scope>NUCLEOTIDE SEQUENCE [LARGE SCALE GENOMIC DNA]</scope>
    <source>
        <strain evidence="8">DSM 16176</strain>
    </source>
</reference>
<accession>A0A1N7KVD0</accession>
<sequence>MSVMAHEALRQRLSAQIVEAFSASAHGQTGGPIRLRVPFEGSLASLAHWNRWEPAVYSRPPGGEERFGVGVYRRLVASADDDWEDLKVRFAQEELPQGLFWFGAIPFDFHAPPLGLWAAWPKSIWFAPRLYLKKSAGSDEAEVLYMPPRGADEMDVRTDVIDLLDVHGDGAPAARPSFEQPEDFPRFREKIYRALRAIAQGRLNKVVVARFVTGRVTRPLDEALAALAAQYPDSHVFALSWQGRWLISASPERLCAIHGPAVKVDCLAGTARRGRSEDEDTVLERELVSSAKNAREHQAVVDHVLRALSGLCDEVEKEAGPSVLKLANVQHLRTRVVGRARPGIGLLDLAQALHPTPAVAGTPQREATTYVTAHEGWPRGYYAGAFGIYAEGDGELDVCLRSAFVDGGEAAAFAGCGIVEGSDPAAEWEESELKLKPMREALGLREEVGR</sequence>
<evidence type="ECO:0000256" key="4">
    <source>
        <dbReference type="ARBA" id="ARBA00023235"/>
    </source>
</evidence>
<dbReference type="SUPFAM" id="SSF56322">
    <property type="entry name" value="ADC synthase"/>
    <property type="match status" value="1"/>
</dbReference>
<gene>
    <name evidence="7" type="ORF">SAMN05421799_102210</name>
</gene>
<dbReference type="Pfam" id="PF00425">
    <property type="entry name" value="Chorismate_bind"/>
    <property type="match status" value="1"/>
</dbReference>
<evidence type="ECO:0000256" key="5">
    <source>
        <dbReference type="ARBA" id="ARBA00041564"/>
    </source>
</evidence>
<evidence type="ECO:0000256" key="2">
    <source>
        <dbReference type="ARBA" id="ARBA00005297"/>
    </source>
</evidence>
<dbReference type="OrthoDB" id="9803598at2"/>
<dbReference type="EC" id="5.4.4.2" evidence="3"/>
<name>A0A1N7KVD0_9BACL</name>
<dbReference type="PANTHER" id="PTHR42839">
    <property type="entry name" value="ISOCHORISMATE SYNTHASE ENTC"/>
    <property type="match status" value="1"/>
</dbReference>
<evidence type="ECO:0000256" key="1">
    <source>
        <dbReference type="ARBA" id="ARBA00000799"/>
    </source>
</evidence>
<dbReference type="GO" id="GO:0008909">
    <property type="term" value="F:isochorismate synthase activity"/>
    <property type="evidence" value="ECO:0007669"/>
    <property type="project" value="UniProtKB-EC"/>
</dbReference>
<dbReference type="Gene3D" id="3.60.120.10">
    <property type="entry name" value="Anthranilate synthase"/>
    <property type="match status" value="1"/>
</dbReference>
<organism evidence="7 8">
    <name type="scientific">Alicyclobacillus vulcanalis</name>
    <dbReference type="NCBI Taxonomy" id="252246"/>
    <lineage>
        <taxon>Bacteria</taxon>
        <taxon>Bacillati</taxon>
        <taxon>Bacillota</taxon>
        <taxon>Bacilli</taxon>
        <taxon>Bacillales</taxon>
        <taxon>Alicyclobacillaceae</taxon>
        <taxon>Alicyclobacillus</taxon>
    </lineage>
</organism>
<dbReference type="EMBL" id="FTOO01000002">
    <property type="protein sequence ID" value="SIS65501.1"/>
    <property type="molecule type" value="Genomic_DNA"/>
</dbReference>
<evidence type="ECO:0000313" key="7">
    <source>
        <dbReference type="EMBL" id="SIS65501.1"/>
    </source>
</evidence>
<dbReference type="STRING" id="252246.SAMN05421799_102210"/>
<dbReference type="PANTHER" id="PTHR42839:SF2">
    <property type="entry name" value="ISOCHORISMATE SYNTHASE ENTC"/>
    <property type="match status" value="1"/>
</dbReference>
<dbReference type="Proteomes" id="UP000186156">
    <property type="component" value="Unassembled WGS sequence"/>
</dbReference>
<protein>
    <recommendedName>
        <fullName evidence="3">isochorismate synthase</fullName>
        <ecNumber evidence="3">5.4.4.2</ecNumber>
    </recommendedName>
    <alternativeName>
        <fullName evidence="5">Isochorismate mutase</fullName>
    </alternativeName>
</protein>
<dbReference type="RefSeq" id="WP_076345076.1">
    <property type="nucleotide sequence ID" value="NZ_FTOO01000002.1"/>
</dbReference>